<evidence type="ECO:0000256" key="1">
    <source>
        <dbReference type="SAM" id="Phobius"/>
    </source>
</evidence>
<keyword evidence="1" id="KW-1133">Transmembrane helix</keyword>
<keyword evidence="1" id="KW-0472">Membrane</keyword>
<dbReference type="Proteomes" id="UP000250079">
    <property type="component" value="Chromosome"/>
</dbReference>
<evidence type="ECO:0000313" key="2">
    <source>
        <dbReference type="EMBL" id="ASJ76616.1"/>
    </source>
</evidence>
<feature type="transmembrane region" description="Helical" evidence="1">
    <location>
        <begin position="26"/>
        <end position="43"/>
    </location>
</feature>
<sequence length="382" mass="41625">MADEGGVLETLVEKLPELTGLASTNGPFFFGVFLVIVSLFVMLKKDSKHMGIFYAVSGIVFMGLATFSFINTQSTEKIYPYRITLTNLPQNSEIHLPLTAPRMYRDNISTSITGSWVQMAILSDVKLKPSHHFAVHLLTPVKDGEGNDTGFKQNIGLLDVPFNGKALGIYNLKEVAQSNSGSGEDGDFSAPVQFEFIEEGLQNASQESSFLDMLGSSVIGSAFAADSGMTLSTTGAYGSPSPPLVIYYRKSADGNAIVDVLDSTKVESVVNVSDLENETNAIWFGKGVPAAIVNEIVYGMLEKRIPIRSISHFENPDSKTNIIQIGTSERSSQNDLVTESMVAEFIEQHHAQQAEDQKQEEAIAKGARQVEESINRTLQNLK</sequence>
<keyword evidence="1" id="KW-0812">Transmembrane</keyword>
<protein>
    <submittedName>
        <fullName evidence="2">Uncharacterized protein</fullName>
    </submittedName>
</protein>
<evidence type="ECO:0000313" key="3">
    <source>
        <dbReference type="Proteomes" id="UP000250079"/>
    </source>
</evidence>
<dbReference type="AlphaFoldDB" id="A0A2Z2NYU5"/>
<dbReference type="OrthoDB" id="3524978at2"/>
<dbReference type="EMBL" id="CP018632">
    <property type="protein sequence ID" value="ASJ76616.1"/>
    <property type="molecule type" value="Genomic_DNA"/>
</dbReference>
<gene>
    <name evidence="2" type="ORF">IMCC3135_32855</name>
</gene>
<name>A0A2Z2NYU5_9GAMM</name>
<reference evidence="2 3" key="1">
    <citation type="submission" date="2016-12" db="EMBL/GenBank/DDBJ databases">
        <authorList>
            <person name="Song W.-J."/>
            <person name="Kurnit D.M."/>
        </authorList>
    </citation>
    <scope>NUCLEOTIDE SEQUENCE [LARGE SCALE GENOMIC DNA]</scope>
    <source>
        <strain evidence="2 3">IMCC3135</strain>
    </source>
</reference>
<accession>A0A2Z2NYU5</accession>
<organism evidence="2 3">
    <name type="scientific">Granulosicoccus antarcticus IMCC3135</name>
    <dbReference type="NCBI Taxonomy" id="1192854"/>
    <lineage>
        <taxon>Bacteria</taxon>
        <taxon>Pseudomonadati</taxon>
        <taxon>Pseudomonadota</taxon>
        <taxon>Gammaproteobacteria</taxon>
        <taxon>Chromatiales</taxon>
        <taxon>Granulosicoccaceae</taxon>
        <taxon>Granulosicoccus</taxon>
    </lineage>
</organism>
<dbReference type="RefSeq" id="WP_088921374.1">
    <property type="nucleotide sequence ID" value="NZ_CP018632.1"/>
</dbReference>
<feature type="transmembrane region" description="Helical" evidence="1">
    <location>
        <begin position="50"/>
        <end position="70"/>
    </location>
</feature>
<proteinExistence type="predicted"/>
<dbReference type="KEGG" id="gai:IMCC3135_32855"/>
<keyword evidence="3" id="KW-1185">Reference proteome</keyword>